<dbReference type="InterPro" id="IPR013830">
    <property type="entry name" value="SGNH_hydro"/>
</dbReference>
<keyword evidence="3" id="KW-1185">Reference proteome</keyword>
<dbReference type="RefSeq" id="WP_128417970.1">
    <property type="nucleotide sequence ID" value="NZ_MDEJ01000126.1"/>
</dbReference>
<sequence length="209" mass="22259">MAAGGTPPLRYLALGDSYTIGEGVAVAQRWPLQLVEGLRACGWNVEPPQIIATTGWTTDELQADIDAAALRRGPFDLVSLLIGVNNQYRGRSLDEYRSQFDALLQRAIAFAGGHAARLFVLSIPDWGLTPFAHAQGANAGLIAAQIDAFNSVASDLCAKRTVRFVDITATSRDGGDAADMLVHDGLHPSAAMYARWTALALPVARDALS</sequence>
<evidence type="ECO:0000313" key="2">
    <source>
        <dbReference type="EMBL" id="PPU90216.1"/>
    </source>
</evidence>
<dbReference type="Proteomes" id="UP000239939">
    <property type="component" value="Unassembled WGS sequence"/>
</dbReference>
<dbReference type="Pfam" id="PF13472">
    <property type="entry name" value="Lipase_GDSL_2"/>
    <property type="match status" value="1"/>
</dbReference>
<accession>A0A2S7EJ31</accession>
<feature type="domain" description="SGNH hydrolase-type esterase" evidence="1">
    <location>
        <begin position="13"/>
        <end position="195"/>
    </location>
</feature>
<reference evidence="3" key="1">
    <citation type="submission" date="2016-08" db="EMBL/GenBank/DDBJ databases">
        <authorList>
            <person name="Merda D."/>
            <person name="Briand M."/>
            <person name="Taghouti G."/>
            <person name="Carrere S."/>
            <person name="Gouzy J."/>
            <person name="Portier P."/>
            <person name="Jacques M.-A."/>
            <person name="Fischer-Le Saux M."/>
        </authorList>
    </citation>
    <scope>NUCLEOTIDE SEQUENCE [LARGE SCALE GENOMIC DNA]</scope>
    <source>
        <strain evidence="3">CFBP1817</strain>
    </source>
</reference>
<dbReference type="Gene3D" id="3.40.50.1110">
    <property type="entry name" value="SGNH hydrolase"/>
    <property type="match status" value="1"/>
</dbReference>
<dbReference type="GO" id="GO:0016788">
    <property type="term" value="F:hydrolase activity, acting on ester bonds"/>
    <property type="evidence" value="ECO:0007669"/>
    <property type="project" value="UniProtKB-ARBA"/>
</dbReference>
<dbReference type="EMBL" id="MDEJ01000126">
    <property type="protein sequence ID" value="PPU90216.1"/>
    <property type="molecule type" value="Genomic_DNA"/>
</dbReference>
<dbReference type="OrthoDB" id="158267at2"/>
<evidence type="ECO:0000259" key="1">
    <source>
        <dbReference type="Pfam" id="PF13472"/>
    </source>
</evidence>
<comment type="caution">
    <text evidence="2">The sequence shown here is derived from an EMBL/GenBank/DDBJ whole genome shotgun (WGS) entry which is preliminary data.</text>
</comment>
<dbReference type="AlphaFoldDB" id="A0A2S7EJ31"/>
<dbReference type="SUPFAM" id="SSF52266">
    <property type="entry name" value="SGNH hydrolase"/>
    <property type="match status" value="1"/>
</dbReference>
<dbReference type="CDD" id="cd01832">
    <property type="entry name" value="SGNH_hydrolase_like_1"/>
    <property type="match status" value="1"/>
</dbReference>
<proteinExistence type="predicted"/>
<protein>
    <submittedName>
        <fullName evidence="2">Lysophospholipase</fullName>
    </submittedName>
</protein>
<dbReference type="InterPro" id="IPR036514">
    <property type="entry name" value="SGNH_hydro_sf"/>
</dbReference>
<evidence type="ECO:0000313" key="3">
    <source>
        <dbReference type="Proteomes" id="UP000239939"/>
    </source>
</evidence>
<organism evidence="2 3">
    <name type="scientific">Xanthomonas populi</name>
    <dbReference type="NCBI Taxonomy" id="53414"/>
    <lineage>
        <taxon>Bacteria</taxon>
        <taxon>Pseudomonadati</taxon>
        <taxon>Pseudomonadota</taxon>
        <taxon>Gammaproteobacteria</taxon>
        <taxon>Lysobacterales</taxon>
        <taxon>Lysobacteraceae</taxon>
        <taxon>Xanthomonas</taxon>
    </lineage>
</organism>
<gene>
    <name evidence="2" type="ORF">XpopCFBP1817_16435</name>
</gene>
<name>A0A2S7EJ31_9XANT</name>